<feature type="non-terminal residue" evidence="11">
    <location>
        <position position="305"/>
    </location>
</feature>
<feature type="domain" description="DUF1899" evidence="10">
    <location>
        <begin position="5"/>
        <end position="56"/>
    </location>
</feature>
<dbReference type="SUPFAM" id="SSF50978">
    <property type="entry name" value="WD40 repeat-like"/>
    <property type="match status" value="1"/>
</dbReference>
<dbReference type="InterPro" id="IPR015048">
    <property type="entry name" value="DUF1899"/>
</dbReference>
<evidence type="ECO:0000256" key="5">
    <source>
        <dbReference type="ARBA" id="ARBA00022737"/>
    </source>
</evidence>
<accession>A0A8J7TI93</accession>
<dbReference type="Pfam" id="PF00400">
    <property type="entry name" value="WD40"/>
    <property type="match status" value="1"/>
</dbReference>
<keyword evidence="12" id="KW-1185">Reference proteome</keyword>
<evidence type="ECO:0000256" key="3">
    <source>
        <dbReference type="ARBA" id="ARBA00022490"/>
    </source>
</evidence>
<dbReference type="InterPro" id="IPR036322">
    <property type="entry name" value="WD40_repeat_dom_sf"/>
</dbReference>
<comment type="subcellular location">
    <subcellularLocation>
        <location evidence="1">Cytoplasm</location>
    </subcellularLocation>
</comment>
<sequence>MVYASFTVSLQGWISDVRAGSFTSCGNQIKSSCRFVAFSAEQTGGGILGLVSLDPGPDERWTVSQIPCHADLITDFDFSPFDDSLLATCSADETVKVWRVPEPGQDGGPASPEVTLSPRGGRLETVLFHPAADGVLATAAAKTANIWDTSRQSPLAGCPLLFQSAAGHPNNKDSRVIWIKDSDNILTTGFNQMREREVKVWDARKLGSSLGSVSLGTSAGMVFQWSFFNIFVKGRCVPLVSASSSGFAWARSARPSLPDGDRQVVTVRNAHCDSQKPSCLKTSPCNETFSEEGNPDVERIGEWKS</sequence>
<comment type="caution">
    <text evidence="11">The sequence shown here is derived from an EMBL/GenBank/DDBJ whole genome shotgun (WGS) entry which is preliminary data.</text>
</comment>
<evidence type="ECO:0000256" key="7">
    <source>
        <dbReference type="ARBA" id="ARBA00024838"/>
    </source>
</evidence>
<name>A0A8J7TI93_ATRSP</name>
<evidence type="ECO:0000256" key="4">
    <source>
        <dbReference type="ARBA" id="ARBA00022574"/>
    </source>
</evidence>
<dbReference type="PANTHER" id="PTHR10856">
    <property type="entry name" value="CORONIN"/>
    <property type="match status" value="1"/>
</dbReference>
<gene>
    <name evidence="11" type="primary">Coro7_1</name>
    <name evidence="11" type="ORF">GTO95_0006557</name>
</gene>
<proteinExistence type="inferred from homology"/>
<evidence type="ECO:0000256" key="1">
    <source>
        <dbReference type="ARBA" id="ARBA00004496"/>
    </source>
</evidence>
<evidence type="ECO:0000256" key="6">
    <source>
        <dbReference type="ARBA" id="ARBA00023203"/>
    </source>
</evidence>
<keyword evidence="4 8" id="KW-0853">WD repeat</keyword>
<dbReference type="PANTHER" id="PTHR10856:SF20">
    <property type="entry name" value="CORONIN-7"/>
    <property type="match status" value="1"/>
</dbReference>
<dbReference type="AlphaFoldDB" id="A0A8J7TI93"/>
<feature type="non-terminal residue" evidence="11">
    <location>
        <position position="1"/>
    </location>
</feature>
<dbReference type="InterPro" id="IPR001680">
    <property type="entry name" value="WD40_rpt"/>
</dbReference>
<evidence type="ECO:0000259" key="10">
    <source>
        <dbReference type="SMART" id="SM01166"/>
    </source>
</evidence>
<dbReference type="EMBL" id="JAAWVO010069757">
    <property type="protein sequence ID" value="MBN3324243.1"/>
    <property type="molecule type" value="Genomic_DNA"/>
</dbReference>
<evidence type="ECO:0000313" key="12">
    <source>
        <dbReference type="Proteomes" id="UP000736164"/>
    </source>
</evidence>
<comment type="function">
    <text evidence="7">F-actin regulator involved in anterograde Golgi to endosome transport: upon ubiquitination via 'Lys-33'-linked ubiquitin chains by the BCR(KLHL20) E3 ubiquitin ligase complex, interacts with EPS15 and localizes to the trans-Golgi network, where it promotes actin polymerization, thereby facilitating post-Golgi trafficking. May play a role in the maintenance of the Golgi apparatus morphology.</text>
</comment>
<feature type="repeat" description="WD" evidence="8">
    <location>
        <begin position="66"/>
        <end position="100"/>
    </location>
</feature>
<evidence type="ECO:0000256" key="2">
    <source>
        <dbReference type="ARBA" id="ARBA00009482"/>
    </source>
</evidence>
<comment type="similarity">
    <text evidence="2 9">Belongs to the WD repeat coronin family.</text>
</comment>
<dbReference type="PROSITE" id="PS50082">
    <property type="entry name" value="WD_REPEATS_2"/>
    <property type="match status" value="1"/>
</dbReference>
<dbReference type="InterPro" id="IPR015943">
    <property type="entry name" value="WD40/YVTN_repeat-like_dom_sf"/>
</dbReference>
<protein>
    <recommendedName>
        <fullName evidence="9">Coronin</fullName>
    </recommendedName>
</protein>
<dbReference type="Proteomes" id="UP000736164">
    <property type="component" value="Unassembled WGS sequence"/>
</dbReference>
<dbReference type="SMART" id="SM01166">
    <property type="entry name" value="DUF1899"/>
    <property type="match status" value="1"/>
</dbReference>
<keyword evidence="3" id="KW-0963">Cytoplasm</keyword>
<evidence type="ECO:0000256" key="8">
    <source>
        <dbReference type="PROSITE-ProRule" id="PRU00221"/>
    </source>
</evidence>
<reference evidence="11" key="1">
    <citation type="journal article" date="2021" name="Cell">
        <title>Tracing the genetic footprints of vertebrate landing in non-teleost ray-finned fishes.</title>
        <authorList>
            <person name="Bi X."/>
            <person name="Wang K."/>
            <person name="Yang L."/>
            <person name="Pan H."/>
            <person name="Jiang H."/>
            <person name="Wei Q."/>
            <person name="Fang M."/>
            <person name="Yu H."/>
            <person name="Zhu C."/>
            <person name="Cai Y."/>
            <person name="He Y."/>
            <person name="Gan X."/>
            <person name="Zeng H."/>
            <person name="Yu D."/>
            <person name="Zhu Y."/>
            <person name="Jiang H."/>
            <person name="Qiu Q."/>
            <person name="Yang H."/>
            <person name="Zhang Y.E."/>
            <person name="Wang W."/>
            <person name="Zhu M."/>
            <person name="He S."/>
            <person name="Zhang G."/>
        </authorList>
    </citation>
    <scope>NUCLEOTIDE SEQUENCE</scope>
    <source>
        <strain evidence="11">Allg_001</strain>
    </source>
</reference>
<dbReference type="SMART" id="SM00320">
    <property type="entry name" value="WD40"/>
    <property type="match status" value="2"/>
</dbReference>
<dbReference type="GO" id="GO:0003779">
    <property type="term" value="F:actin binding"/>
    <property type="evidence" value="ECO:0007669"/>
    <property type="project" value="UniProtKB-KW"/>
</dbReference>
<organism evidence="11 12">
    <name type="scientific">Atractosteus spatula</name>
    <name type="common">Alligator gar</name>
    <name type="synonym">Lepisosteus spatula</name>
    <dbReference type="NCBI Taxonomy" id="7917"/>
    <lineage>
        <taxon>Eukaryota</taxon>
        <taxon>Metazoa</taxon>
        <taxon>Chordata</taxon>
        <taxon>Craniata</taxon>
        <taxon>Vertebrata</taxon>
        <taxon>Euteleostomi</taxon>
        <taxon>Actinopterygii</taxon>
        <taxon>Neopterygii</taxon>
        <taxon>Holostei</taxon>
        <taxon>Semionotiformes</taxon>
        <taxon>Lepisosteidae</taxon>
        <taxon>Atractosteus</taxon>
    </lineage>
</organism>
<dbReference type="InterPro" id="IPR015505">
    <property type="entry name" value="Coronin"/>
</dbReference>
<dbReference type="GO" id="GO:0005737">
    <property type="term" value="C:cytoplasm"/>
    <property type="evidence" value="ECO:0007669"/>
    <property type="project" value="UniProtKB-SubCell"/>
</dbReference>
<keyword evidence="5 9" id="KW-0677">Repeat</keyword>
<evidence type="ECO:0000313" key="11">
    <source>
        <dbReference type="EMBL" id="MBN3324243.1"/>
    </source>
</evidence>
<keyword evidence="6" id="KW-0009">Actin-binding</keyword>
<dbReference type="Gene3D" id="2.130.10.10">
    <property type="entry name" value="YVTN repeat-like/Quinoprotein amine dehydrogenase"/>
    <property type="match status" value="1"/>
</dbReference>
<evidence type="ECO:0000256" key="9">
    <source>
        <dbReference type="RuleBase" id="RU280818"/>
    </source>
</evidence>